<keyword evidence="6" id="KW-1185">Reference proteome</keyword>
<dbReference type="InterPro" id="IPR050309">
    <property type="entry name" value="Type-B_Carboxylest/Lipase"/>
</dbReference>
<dbReference type="InterPro" id="IPR029058">
    <property type="entry name" value="AB_hydrolase_fold"/>
</dbReference>
<dbReference type="Gene3D" id="3.40.50.1820">
    <property type="entry name" value="alpha/beta hydrolase"/>
    <property type="match status" value="1"/>
</dbReference>
<accession>A0ABX9BUV9</accession>
<sequence length="461" mass="50277">MDIPYAADLASHERFQPPRPPLTWSGVRQAQQRGAIFPQLPSRLDFVMGPREAGLAQSENAFRLNIWTPSTSARLPVLFWIHGGGFLSGGGALPCYDGEALARSGQVVVVAVNYRLGILGNLYYPGIAAGNMAVQDLLAAFDWVTANIASFGGDPQSITVGGQSAGAWYTQLMMAIPGVSERIQRALMMSLPDVPPLQHDAALALAQQYCHLAQLPSADALRDLPVADLLLNQVKMLRAQGAVADVPQTFMAVIDDLVPEHIAQQAARRFAGKPVLIGTTREEMSSFLGSRPDLLAISQEQVIKIMQDKQVEDAAGRYAAYLARRGQASPYLVLVDFMSDELFHRGTLALAQALTQHDSPTYLYRFDLASPQAHVHACHCLELPFFFRDQDNWQDAPMFDGFPAEVKERISAAFSDSVLQFLREGSPATAQTGDWPPLEASAVRPMVFDLDVGLGEGQYLD</sequence>
<dbReference type="InterPro" id="IPR002018">
    <property type="entry name" value="CarbesteraseB"/>
</dbReference>
<dbReference type="EC" id="3.1.1.-" evidence="3"/>
<evidence type="ECO:0000313" key="5">
    <source>
        <dbReference type="EMBL" id="RAM61509.1"/>
    </source>
</evidence>
<feature type="domain" description="Carboxylesterase type B" evidence="4">
    <location>
        <begin position="2"/>
        <end position="441"/>
    </location>
</feature>
<dbReference type="SUPFAM" id="SSF53474">
    <property type="entry name" value="alpha/beta-Hydrolases"/>
    <property type="match status" value="1"/>
</dbReference>
<dbReference type="Proteomes" id="UP000248631">
    <property type="component" value="Unassembled WGS sequence"/>
</dbReference>
<dbReference type="EMBL" id="JUGD01000037">
    <property type="protein sequence ID" value="RAM61509.1"/>
    <property type="molecule type" value="Genomic_DNA"/>
</dbReference>
<reference evidence="5 6" key="1">
    <citation type="submission" date="2014-12" db="EMBL/GenBank/DDBJ databases">
        <title>Complete genome sequence of Herbaspirillum rubrisubalbicans Os38.</title>
        <authorList>
            <person name="Chen M."/>
            <person name="An Q."/>
        </authorList>
    </citation>
    <scope>NUCLEOTIDE SEQUENCE [LARGE SCALE GENOMIC DNA]</scope>
    <source>
        <strain evidence="5 6">Os38</strain>
    </source>
</reference>
<name>A0ABX9BUV9_9BURK</name>
<dbReference type="Pfam" id="PF00135">
    <property type="entry name" value="COesterase"/>
    <property type="match status" value="1"/>
</dbReference>
<gene>
    <name evidence="5" type="ORF">RB24_25085</name>
</gene>
<proteinExistence type="inferred from homology"/>
<dbReference type="PANTHER" id="PTHR11559">
    <property type="entry name" value="CARBOXYLESTERASE"/>
    <property type="match status" value="1"/>
</dbReference>
<evidence type="ECO:0000256" key="3">
    <source>
        <dbReference type="RuleBase" id="RU361235"/>
    </source>
</evidence>
<evidence type="ECO:0000256" key="1">
    <source>
        <dbReference type="ARBA" id="ARBA00005964"/>
    </source>
</evidence>
<dbReference type="InterPro" id="IPR019826">
    <property type="entry name" value="Carboxylesterase_B_AS"/>
</dbReference>
<comment type="caution">
    <text evidence="5">The sequence shown here is derived from an EMBL/GenBank/DDBJ whole genome shotgun (WGS) entry which is preliminary data.</text>
</comment>
<evidence type="ECO:0000313" key="6">
    <source>
        <dbReference type="Proteomes" id="UP000248631"/>
    </source>
</evidence>
<keyword evidence="2 3" id="KW-0378">Hydrolase</keyword>
<evidence type="ECO:0000259" key="4">
    <source>
        <dbReference type="Pfam" id="PF00135"/>
    </source>
</evidence>
<dbReference type="PROSITE" id="PS00122">
    <property type="entry name" value="CARBOXYLESTERASE_B_1"/>
    <property type="match status" value="1"/>
</dbReference>
<comment type="similarity">
    <text evidence="1 3">Belongs to the type-B carboxylesterase/lipase family.</text>
</comment>
<organism evidence="5 6">
    <name type="scientific">Herbaspirillum rubrisubalbicans</name>
    <dbReference type="NCBI Taxonomy" id="80842"/>
    <lineage>
        <taxon>Bacteria</taxon>
        <taxon>Pseudomonadati</taxon>
        <taxon>Pseudomonadota</taxon>
        <taxon>Betaproteobacteria</taxon>
        <taxon>Burkholderiales</taxon>
        <taxon>Oxalobacteraceae</taxon>
        <taxon>Herbaspirillum</taxon>
    </lineage>
</organism>
<evidence type="ECO:0000256" key="2">
    <source>
        <dbReference type="ARBA" id="ARBA00022801"/>
    </source>
</evidence>
<protein>
    <recommendedName>
        <fullName evidence="3">Carboxylic ester hydrolase</fullName>
        <ecNumber evidence="3">3.1.1.-</ecNumber>
    </recommendedName>
</protein>